<dbReference type="InterPro" id="IPR014710">
    <property type="entry name" value="RmlC-like_jellyroll"/>
</dbReference>
<evidence type="ECO:0000313" key="2">
    <source>
        <dbReference type="EMBL" id="MBK1661917.1"/>
    </source>
</evidence>
<protein>
    <recommendedName>
        <fullName evidence="1">Cupin type-2 domain-containing protein</fullName>
    </recommendedName>
</protein>
<feature type="domain" description="Cupin type-2" evidence="1">
    <location>
        <begin position="144"/>
        <end position="208"/>
    </location>
</feature>
<dbReference type="SUPFAM" id="SSF51182">
    <property type="entry name" value="RmlC-like cupins"/>
    <property type="match status" value="1"/>
</dbReference>
<accession>A0ABS1D4Z5</accession>
<keyword evidence="3" id="KW-1185">Reference proteome</keyword>
<evidence type="ECO:0000313" key="3">
    <source>
        <dbReference type="Proteomes" id="UP000697995"/>
    </source>
</evidence>
<organism evidence="2 3">
    <name type="scientific">Paracraurococcus ruber</name>
    <dbReference type="NCBI Taxonomy" id="77675"/>
    <lineage>
        <taxon>Bacteria</taxon>
        <taxon>Pseudomonadati</taxon>
        <taxon>Pseudomonadota</taxon>
        <taxon>Alphaproteobacteria</taxon>
        <taxon>Acetobacterales</taxon>
        <taxon>Roseomonadaceae</taxon>
        <taxon>Paracraurococcus</taxon>
    </lineage>
</organism>
<proteinExistence type="predicted"/>
<dbReference type="Pfam" id="PF07883">
    <property type="entry name" value="Cupin_2"/>
    <property type="match status" value="1"/>
</dbReference>
<name>A0ABS1D4Z5_9PROT</name>
<sequence length="236" mass="24997">MRMPSLASPSVERIAVPVVAAVLAVTCVTPAGAQLDPRRGPPGCVPVAERQIECGCYIMVEHRLGLLPTDVPLHWNIAAYPNRVAAEAGRGPRGAVVEALGRVWLMSVAEVGYRPVGGEHLAEVGPLRVEAGIPYTAAYMQGIMLPGAETGVHHHPGPEAILTLAGEECMETPAGKQVGHPGGEPVVVPPHMPHRLTVTGTEERRALALVLHDSAQAWAIRTHEHGWTPQGLCRGD</sequence>
<dbReference type="InterPro" id="IPR011051">
    <property type="entry name" value="RmlC_Cupin_sf"/>
</dbReference>
<evidence type="ECO:0000259" key="1">
    <source>
        <dbReference type="Pfam" id="PF07883"/>
    </source>
</evidence>
<dbReference type="EMBL" id="NRSG01000403">
    <property type="protein sequence ID" value="MBK1661917.1"/>
    <property type="molecule type" value="Genomic_DNA"/>
</dbReference>
<gene>
    <name evidence="2" type="ORF">CKO45_27375</name>
</gene>
<dbReference type="InterPro" id="IPR013096">
    <property type="entry name" value="Cupin_2"/>
</dbReference>
<reference evidence="2 3" key="1">
    <citation type="journal article" date="2020" name="Microorganisms">
        <title>Osmotic Adaptation and Compatible Solute Biosynthesis of Phototrophic Bacteria as Revealed from Genome Analyses.</title>
        <authorList>
            <person name="Imhoff J.F."/>
            <person name="Rahn T."/>
            <person name="Kunzel S."/>
            <person name="Keller A."/>
            <person name="Neulinger S.C."/>
        </authorList>
    </citation>
    <scope>NUCLEOTIDE SEQUENCE [LARGE SCALE GENOMIC DNA]</scope>
    <source>
        <strain evidence="2 3">DSM 15382</strain>
    </source>
</reference>
<dbReference type="Proteomes" id="UP000697995">
    <property type="component" value="Unassembled WGS sequence"/>
</dbReference>
<comment type="caution">
    <text evidence="2">The sequence shown here is derived from an EMBL/GenBank/DDBJ whole genome shotgun (WGS) entry which is preliminary data.</text>
</comment>
<dbReference type="Gene3D" id="2.60.120.10">
    <property type="entry name" value="Jelly Rolls"/>
    <property type="match status" value="1"/>
</dbReference>